<evidence type="ECO:0000256" key="2">
    <source>
        <dbReference type="ARBA" id="ARBA00022679"/>
    </source>
</evidence>
<comment type="catalytic activity">
    <reaction evidence="3">
        <text>RX + glutathione = an S-substituted glutathione + a halide anion + H(+)</text>
        <dbReference type="Rhea" id="RHEA:16437"/>
        <dbReference type="ChEBI" id="CHEBI:15378"/>
        <dbReference type="ChEBI" id="CHEBI:16042"/>
        <dbReference type="ChEBI" id="CHEBI:17792"/>
        <dbReference type="ChEBI" id="CHEBI:57925"/>
        <dbReference type="ChEBI" id="CHEBI:90779"/>
        <dbReference type="EC" id="2.5.1.18"/>
    </reaction>
</comment>
<evidence type="ECO:0000313" key="8">
    <source>
        <dbReference type="Proteomes" id="UP000559256"/>
    </source>
</evidence>
<dbReference type="PROSITE" id="PS50405">
    <property type="entry name" value="GST_CTER"/>
    <property type="match status" value="1"/>
</dbReference>
<dbReference type="InterPro" id="IPR010987">
    <property type="entry name" value="Glutathione-S-Trfase_C-like"/>
</dbReference>
<sequence length="222" mass="24732">MVLKLYGGPTTTCTQRVATVLYEKKIPFELHFVDWTKGEYKAPAHLEKQPFGQVPYLDDDGFILFESRAICRYLDAKYPDHGPKLAPPSSDLKATALFEQGVSIEISNFDPFVSKAVAEAVLKPKFMNIPKDDAVFDELIKNIDTKLDGYERILAKQKYIAGDELTMVDLFHLPYGSLLAAAGSDLLTTKGPNVARWWKDITSRESWAAIGKGIPTGAVKFD</sequence>
<dbReference type="SUPFAM" id="SSF47616">
    <property type="entry name" value="GST C-terminal domain-like"/>
    <property type="match status" value="1"/>
</dbReference>
<accession>A0A8H5FUR8</accession>
<evidence type="ECO:0000259" key="5">
    <source>
        <dbReference type="PROSITE" id="PS50404"/>
    </source>
</evidence>
<dbReference type="InterPro" id="IPR040079">
    <property type="entry name" value="Glutathione_S-Trfase"/>
</dbReference>
<dbReference type="PANTHER" id="PTHR43900:SF3">
    <property type="entry name" value="GLUTATHIONE S-TRANSFERASE RHO"/>
    <property type="match status" value="1"/>
</dbReference>
<reference evidence="7 8" key="1">
    <citation type="journal article" date="2020" name="ISME J.">
        <title>Uncovering the hidden diversity of litter-decomposition mechanisms in mushroom-forming fungi.</title>
        <authorList>
            <person name="Floudas D."/>
            <person name="Bentzer J."/>
            <person name="Ahren D."/>
            <person name="Johansson T."/>
            <person name="Persson P."/>
            <person name="Tunlid A."/>
        </authorList>
    </citation>
    <scope>NUCLEOTIDE SEQUENCE [LARGE SCALE GENOMIC DNA]</scope>
    <source>
        <strain evidence="7 8">CBS 291.85</strain>
    </source>
</reference>
<dbReference type="EMBL" id="JAACJM010000079">
    <property type="protein sequence ID" value="KAF5349754.1"/>
    <property type="molecule type" value="Genomic_DNA"/>
</dbReference>
<feature type="domain" description="GST N-terminal" evidence="5">
    <location>
        <begin position="1"/>
        <end position="82"/>
    </location>
</feature>
<dbReference type="GO" id="GO:0005737">
    <property type="term" value="C:cytoplasm"/>
    <property type="evidence" value="ECO:0007669"/>
    <property type="project" value="TreeGrafter"/>
</dbReference>
<dbReference type="SFLD" id="SFLDS00019">
    <property type="entry name" value="Glutathione_Transferase_(cytos"/>
    <property type="match status" value="1"/>
</dbReference>
<dbReference type="GO" id="GO:0006749">
    <property type="term" value="P:glutathione metabolic process"/>
    <property type="evidence" value="ECO:0007669"/>
    <property type="project" value="TreeGrafter"/>
</dbReference>
<dbReference type="EC" id="2.5.1.18" evidence="1"/>
<dbReference type="PANTHER" id="PTHR43900">
    <property type="entry name" value="GLUTATHIONE S-TRANSFERASE RHO"/>
    <property type="match status" value="1"/>
</dbReference>
<dbReference type="Pfam" id="PF00043">
    <property type="entry name" value="GST_C"/>
    <property type="match status" value="1"/>
</dbReference>
<dbReference type="GO" id="GO:0043295">
    <property type="term" value="F:glutathione binding"/>
    <property type="evidence" value="ECO:0007669"/>
    <property type="project" value="TreeGrafter"/>
</dbReference>
<evidence type="ECO:0000313" key="7">
    <source>
        <dbReference type="EMBL" id="KAF5349754.1"/>
    </source>
</evidence>
<dbReference type="Pfam" id="PF02798">
    <property type="entry name" value="GST_N"/>
    <property type="match status" value="1"/>
</dbReference>
<dbReference type="InterPro" id="IPR036249">
    <property type="entry name" value="Thioredoxin-like_sf"/>
</dbReference>
<dbReference type="Proteomes" id="UP000559256">
    <property type="component" value="Unassembled WGS sequence"/>
</dbReference>
<organism evidence="7 8">
    <name type="scientific">Tetrapyrgos nigripes</name>
    <dbReference type="NCBI Taxonomy" id="182062"/>
    <lineage>
        <taxon>Eukaryota</taxon>
        <taxon>Fungi</taxon>
        <taxon>Dikarya</taxon>
        <taxon>Basidiomycota</taxon>
        <taxon>Agaricomycotina</taxon>
        <taxon>Agaricomycetes</taxon>
        <taxon>Agaricomycetidae</taxon>
        <taxon>Agaricales</taxon>
        <taxon>Marasmiineae</taxon>
        <taxon>Marasmiaceae</taxon>
        <taxon>Tetrapyrgos</taxon>
    </lineage>
</organism>
<name>A0A8H5FUR8_9AGAR</name>
<dbReference type="PROSITE" id="PS50404">
    <property type="entry name" value="GST_NTER"/>
    <property type="match status" value="1"/>
</dbReference>
<dbReference type="InterPro" id="IPR036282">
    <property type="entry name" value="Glutathione-S-Trfase_C_sf"/>
</dbReference>
<evidence type="ECO:0000256" key="3">
    <source>
        <dbReference type="ARBA" id="ARBA00047960"/>
    </source>
</evidence>
<keyword evidence="2" id="KW-0808">Transferase</keyword>
<dbReference type="SFLD" id="SFLDG00358">
    <property type="entry name" value="Main_(cytGST)"/>
    <property type="match status" value="1"/>
</dbReference>
<dbReference type="OrthoDB" id="249703at2759"/>
<dbReference type="SUPFAM" id="SSF52833">
    <property type="entry name" value="Thioredoxin-like"/>
    <property type="match status" value="1"/>
</dbReference>
<dbReference type="Gene3D" id="3.40.30.10">
    <property type="entry name" value="Glutaredoxin"/>
    <property type="match status" value="1"/>
</dbReference>
<comment type="similarity">
    <text evidence="4">Belongs to the GST superfamily.</text>
</comment>
<comment type="caution">
    <text evidence="7">The sequence shown here is derived from an EMBL/GenBank/DDBJ whole genome shotgun (WGS) entry which is preliminary data.</text>
</comment>
<dbReference type="Gene3D" id="1.20.1050.10">
    <property type="match status" value="1"/>
</dbReference>
<dbReference type="InterPro" id="IPR004046">
    <property type="entry name" value="GST_C"/>
</dbReference>
<gene>
    <name evidence="7" type="ORF">D9758_010193</name>
</gene>
<keyword evidence="8" id="KW-1185">Reference proteome</keyword>
<evidence type="ECO:0000256" key="1">
    <source>
        <dbReference type="ARBA" id="ARBA00012452"/>
    </source>
</evidence>
<feature type="domain" description="GST C-terminal" evidence="6">
    <location>
        <begin position="91"/>
        <end position="222"/>
    </location>
</feature>
<protein>
    <recommendedName>
        <fullName evidence="1">glutathione transferase</fullName>
        <ecNumber evidence="1">2.5.1.18</ecNumber>
    </recommendedName>
</protein>
<proteinExistence type="inferred from homology"/>
<dbReference type="AlphaFoldDB" id="A0A8H5FUR8"/>
<dbReference type="GO" id="GO:0004364">
    <property type="term" value="F:glutathione transferase activity"/>
    <property type="evidence" value="ECO:0007669"/>
    <property type="project" value="UniProtKB-EC"/>
</dbReference>
<evidence type="ECO:0000256" key="4">
    <source>
        <dbReference type="RuleBase" id="RU003494"/>
    </source>
</evidence>
<dbReference type="FunFam" id="3.40.30.10:FF:000016">
    <property type="entry name" value="Glutathione S-transferase F2"/>
    <property type="match status" value="1"/>
</dbReference>
<dbReference type="InterPro" id="IPR004045">
    <property type="entry name" value="Glutathione_S-Trfase_N"/>
</dbReference>
<dbReference type="CDD" id="cd03053">
    <property type="entry name" value="GST_N_Phi"/>
    <property type="match status" value="1"/>
</dbReference>
<evidence type="ECO:0000259" key="6">
    <source>
        <dbReference type="PROSITE" id="PS50405"/>
    </source>
</evidence>